<dbReference type="Proteomes" id="UP000030745">
    <property type="component" value="Unassembled WGS sequence"/>
</dbReference>
<gene>
    <name evidence="2" type="ORF">SPRG_12155</name>
</gene>
<dbReference type="Gene3D" id="3.40.50.1820">
    <property type="entry name" value="alpha/beta hydrolase"/>
    <property type="match status" value="1"/>
</dbReference>
<dbReference type="GeneID" id="24134142"/>
<evidence type="ECO:0000313" key="3">
    <source>
        <dbReference type="Proteomes" id="UP000030745"/>
    </source>
</evidence>
<evidence type="ECO:0000313" key="2">
    <source>
        <dbReference type="EMBL" id="KDO22729.1"/>
    </source>
</evidence>
<feature type="transmembrane region" description="Helical" evidence="1">
    <location>
        <begin position="32"/>
        <end position="54"/>
    </location>
</feature>
<accession>A0A067BW58</accession>
<evidence type="ECO:0000256" key="1">
    <source>
        <dbReference type="SAM" id="Phobius"/>
    </source>
</evidence>
<keyword evidence="1" id="KW-0472">Membrane</keyword>
<proteinExistence type="predicted"/>
<name>A0A067BW58_SAPPC</name>
<dbReference type="KEGG" id="spar:SPRG_12155"/>
<dbReference type="VEuPathDB" id="FungiDB:SPRG_12155"/>
<dbReference type="PANTHER" id="PTHR22538:SF1">
    <property type="entry name" value="VWFD DOMAIN-CONTAINING PROTEIN"/>
    <property type="match status" value="1"/>
</dbReference>
<dbReference type="OrthoDB" id="95392at2759"/>
<dbReference type="RefSeq" id="XP_012206518.1">
    <property type="nucleotide sequence ID" value="XM_012351128.1"/>
</dbReference>
<sequence length="554" mass="58670">MPSPVTLGAYAVETPRDDSASPKARSPRRFKLVIGVLLVCGVVMAAVGASIYVFRTKVSTNAGDIVTNLQQSPAIRLTLTAKRASMAFNGKTSAQIYIVPRTASSPSFAFDAILSQVGPDMTQTYLLRDNRAYYSLSHNDVVVDAGCLDASQLPPIELLESSLSTANVVDATSGDVISASDCPDGKLLHLTFAGEAYVFCNSENNKLTRASSPDLDIAVEYLADVSSVPSMDVPAGLSCPVVVGPSQPAPAATLLQTSAAVSSALFGAPRVATVSKSSCACKSTPKPCLFVHGVGERSSAPLADSYAGNWGSIEEHAPCCSSIKFAHFDTNTRSWTNETLQQEFCDAAQVVSGSPSPAINNLLLVTYSMGNLIAGAAIHNNKCNFGKDVTWVSLASPMQGSKTSNEIETQCAGGSLQWILTKAGRCPTTEGYLSIRHQSTVSGEMRAQFAAAQAVRAKYANRLLCGTNAFGITSGKSLEVLVVGKISHHDDPTYDGFVDFSSCSQGFDRTKFGTDAATALHYEASINHYDSSFLNGDGWWGADRKPVKWFECAL</sequence>
<protein>
    <submittedName>
        <fullName evidence="2">Uncharacterized protein</fullName>
    </submittedName>
</protein>
<reference evidence="2 3" key="1">
    <citation type="journal article" date="2013" name="PLoS Genet.">
        <title>Distinctive expansion of potential virulence genes in the genome of the oomycete fish pathogen Saprolegnia parasitica.</title>
        <authorList>
            <person name="Jiang R.H."/>
            <person name="de Bruijn I."/>
            <person name="Haas B.J."/>
            <person name="Belmonte R."/>
            <person name="Lobach L."/>
            <person name="Christie J."/>
            <person name="van den Ackerveken G."/>
            <person name="Bottin A."/>
            <person name="Bulone V."/>
            <person name="Diaz-Moreno S.M."/>
            <person name="Dumas B."/>
            <person name="Fan L."/>
            <person name="Gaulin E."/>
            <person name="Govers F."/>
            <person name="Grenville-Briggs L.J."/>
            <person name="Horner N.R."/>
            <person name="Levin J.Z."/>
            <person name="Mammella M."/>
            <person name="Meijer H.J."/>
            <person name="Morris P."/>
            <person name="Nusbaum C."/>
            <person name="Oome S."/>
            <person name="Phillips A.J."/>
            <person name="van Rooyen D."/>
            <person name="Rzeszutek E."/>
            <person name="Saraiva M."/>
            <person name="Secombes C.J."/>
            <person name="Seidl M.F."/>
            <person name="Snel B."/>
            <person name="Stassen J.H."/>
            <person name="Sykes S."/>
            <person name="Tripathy S."/>
            <person name="van den Berg H."/>
            <person name="Vega-Arreguin J.C."/>
            <person name="Wawra S."/>
            <person name="Young S.K."/>
            <person name="Zeng Q."/>
            <person name="Dieguez-Uribeondo J."/>
            <person name="Russ C."/>
            <person name="Tyler B.M."/>
            <person name="van West P."/>
        </authorList>
    </citation>
    <scope>NUCLEOTIDE SEQUENCE [LARGE SCALE GENOMIC DNA]</scope>
    <source>
        <strain evidence="2 3">CBS 223.65</strain>
    </source>
</reference>
<keyword evidence="1" id="KW-1133">Transmembrane helix</keyword>
<organism evidence="2 3">
    <name type="scientific">Saprolegnia parasitica (strain CBS 223.65)</name>
    <dbReference type="NCBI Taxonomy" id="695850"/>
    <lineage>
        <taxon>Eukaryota</taxon>
        <taxon>Sar</taxon>
        <taxon>Stramenopiles</taxon>
        <taxon>Oomycota</taxon>
        <taxon>Saprolegniomycetes</taxon>
        <taxon>Saprolegniales</taxon>
        <taxon>Saprolegniaceae</taxon>
        <taxon>Saprolegnia</taxon>
    </lineage>
</organism>
<dbReference type="EMBL" id="KK583263">
    <property type="protein sequence ID" value="KDO22729.1"/>
    <property type="molecule type" value="Genomic_DNA"/>
</dbReference>
<keyword evidence="3" id="KW-1185">Reference proteome</keyword>
<dbReference type="PANTHER" id="PTHR22538">
    <property type="entry name" value="CILIA- AND FLAGELLA-ASSOCIATED PROTEIN 74"/>
    <property type="match status" value="1"/>
</dbReference>
<dbReference type="InterPro" id="IPR029058">
    <property type="entry name" value="AB_hydrolase_fold"/>
</dbReference>
<dbReference type="AlphaFoldDB" id="A0A067BW58"/>
<keyword evidence="1" id="KW-0812">Transmembrane</keyword>
<dbReference type="OMA" id="HYEASIN"/>